<organism evidence="2 3">
    <name type="scientific">Sphaeroforma arctica JP610</name>
    <dbReference type="NCBI Taxonomy" id="667725"/>
    <lineage>
        <taxon>Eukaryota</taxon>
        <taxon>Ichthyosporea</taxon>
        <taxon>Ichthyophonida</taxon>
        <taxon>Sphaeroforma</taxon>
    </lineage>
</organism>
<dbReference type="RefSeq" id="XP_014144071.1">
    <property type="nucleotide sequence ID" value="XM_014288596.1"/>
</dbReference>
<feature type="region of interest" description="Disordered" evidence="1">
    <location>
        <begin position="1"/>
        <end position="64"/>
    </location>
</feature>
<dbReference type="AlphaFoldDB" id="A0A0L0F0Q0"/>
<protein>
    <submittedName>
        <fullName evidence="2">Uncharacterized protein</fullName>
    </submittedName>
</protein>
<reference evidence="2 3" key="1">
    <citation type="submission" date="2011-02" db="EMBL/GenBank/DDBJ databases">
        <title>The Genome Sequence of Sphaeroforma arctica JP610.</title>
        <authorList>
            <consortium name="The Broad Institute Genome Sequencing Platform"/>
            <person name="Russ C."/>
            <person name="Cuomo C."/>
            <person name="Young S.K."/>
            <person name="Zeng Q."/>
            <person name="Gargeya S."/>
            <person name="Alvarado L."/>
            <person name="Berlin A."/>
            <person name="Chapman S.B."/>
            <person name="Chen Z."/>
            <person name="Freedman E."/>
            <person name="Gellesch M."/>
            <person name="Goldberg J."/>
            <person name="Griggs A."/>
            <person name="Gujja S."/>
            <person name="Heilman E."/>
            <person name="Heiman D."/>
            <person name="Howarth C."/>
            <person name="Mehta T."/>
            <person name="Neiman D."/>
            <person name="Pearson M."/>
            <person name="Roberts A."/>
            <person name="Saif S."/>
            <person name="Shea T."/>
            <person name="Shenoy N."/>
            <person name="Sisk P."/>
            <person name="Stolte C."/>
            <person name="Sykes S."/>
            <person name="White J."/>
            <person name="Yandava C."/>
            <person name="Burger G."/>
            <person name="Gray M.W."/>
            <person name="Holland P.W.H."/>
            <person name="King N."/>
            <person name="Lang F.B.F."/>
            <person name="Roger A.J."/>
            <person name="Ruiz-Trillo I."/>
            <person name="Haas B."/>
            <person name="Nusbaum C."/>
            <person name="Birren B."/>
        </authorList>
    </citation>
    <scope>NUCLEOTIDE SEQUENCE [LARGE SCALE GENOMIC DNA]</scope>
    <source>
        <strain evidence="2 3">JP610</strain>
    </source>
</reference>
<evidence type="ECO:0000256" key="1">
    <source>
        <dbReference type="SAM" id="MobiDB-lite"/>
    </source>
</evidence>
<dbReference type="EMBL" id="KQ251928">
    <property type="protein sequence ID" value="KNC70169.1"/>
    <property type="molecule type" value="Genomic_DNA"/>
</dbReference>
<accession>A0A0L0F0Q0</accession>
<gene>
    <name evidence="2" type="ORF">SARC_17309</name>
</gene>
<feature type="compositionally biased region" description="Basic residues" evidence="1">
    <location>
        <begin position="1"/>
        <end position="13"/>
    </location>
</feature>
<feature type="compositionally biased region" description="Low complexity" evidence="1">
    <location>
        <begin position="23"/>
        <end position="57"/>
    </location>
</feature>
<dbReference type="Proteomes" id="UP000054560">
    <property type="component" value="Unassembled WGS sequence"/>
</dbReference>
<name>A0A0L0F0Q0_9EUKA</name>
<evidence type="ECO:0000313" key="2">
    <source>
        <dbReference type="EMBL" id="KNC70169.1"/>
    </source>
</evidence>
<proteinExistence type="predicted"/>
<keyword evidence="3" id="KW-1185">Reference proteome</keyword>
<sequence length="116" mass="12956">MAGRHLFHTSANRRKLDTDESAHTQPTNTQHPTTNTQHPTTEPTTTTTATTTATATETPDKTVPTQTAVQRIAQLDQKALELYEAHPLCFRNFPIDLINWRVTQRPAHKLASASRT</sequence>
<evidence type="ECO:0000313" key="3">
    <source>
        <dbReference type="Proteomes" id="UP000054560"/>
    </source>
</evidence>
<dbReference type="GeneID" id="25917813"/>